<name>A0ABT7US44_9FIRM</name>
<dbReference type="EMBL" id="JAUDCL010000011">
    <property type="protein sequence ID" value="MDM8201128.1"/>
    <property type="molecule type" value="Genomic_DNA"/>
</dbReference>
<organism evidence="1 2">
    <name type="scientific">Allofournierella massiliensis</name>
    <dbReference type="NCBI Taxonomy" id="1650663"/>
    <lineage>
        <taxon>Bacteria</taxon>
        <taxon>Bacillati</taxon>
        <taxon>Bacillota</taxon>
        <taxon>Clostridia</taxon>
        <taxon>Eubacteriales</taxon>
        <taxon>Oscillospiraceae</taxon>
        <taxon>Allofournierella</taxon>
    </lineage>
</organism>
<accession>A0ABT7US44</accession>
<evidence type="ECO:0000313" key="1">
    <source>
        <dbReference type="EMBL" id="MDM8201128.1"/>
    </source>
</evidence>
<comment type="caution">
    <text evidence="1">The sequence shown here is derived from an EMBL/GenBank/DDBJ whole genome shotgun (WGS) entry which is preliminary data.</text>
</comment>
<proteinExistence type="predicted"/>
<reference evidence="1 2" key="1">
    <citation type="submission" date="2023-06" db="EMBL/GenBank/DDBJ databases">
        <title>Identification and characterization of horizontal gene transfer across gut microbiota members of farm animals based on homology search.</title>
        <authorList>
            <person name="Schwarzerova J."/>
            <person name="Nykrynova M."/>
            <person name="Jureckova K."/>
            <person name="Cejkova D."/>
            <person name="Rychlik I."/>
        </authorList>
    </citation>
    <scope>NUCLEOTIDE SEQUENCE [LARGE SCALE GENOMIC DNA]</scope>
    <source>
        <strain evidence="1 2">ET340</strain>
    </source>
</reference>
<keyword evidence="2" id="KW-1185">Reference proteome</keyword>
<protein>
    <submittedName>
        <fullName evidence="1">Uncharacterized protein</fullName>
    </submittedName>
</protein>
<reference evidence="1 2" key="3">
    <citation type="submission" date="2023-06" db="EMBL/GenBank/DDBJ databases">
        <authorList>
            <person name="Zeman M."/>
            <person name="Kubasova T."/>
            <person name="Jahodarova E."/>
            <person name="Nykrynova M."/>
            <person name="Rychlik I."/>
        </authorList>
    </citation>
    <scope>NUCLEOTIDE SEQUENCE [LARGE SCALE GENOMIC DNA]</scope>
    <source>
        <strain evidence="1 2">ET340</strain>
    </source>
</reference>
<dbReference type="RefSeq" id="WP_289599728.1">
    <property type="nucleotide sequence ID" value="NZ_JAUDCL010000011.1"/>
</dbReference>
<gene>
    <name evidence="1" type="ORF">QUW08_07460</name>
</gene>
<dbReference type="Proteomes" id="UP001529380">
    <property type="component" value="Unassembled WGS sequence"/>
</dbReference>
<evidence type="ECO:0000313" key="2">
    <source>
        <dbReference type="Proteomes" id="UP001529380"/>
    </source>
</evidence>
<sequence length="109" mass="12909">MIHFNYPNYPMQWYKNKNPVSGNAGQFNYKVLRDGDELAAWCWMGVWCMEKTKDVKERRFAFDEEGVAQAIAWLKEEFESHSREEIESKLGFFTTEPYTPPKEESGEEQ</sequence>
<reference evidence="2" key="2">
    <citation type="submission" date="2023-06" db="EMBL/GenBank/DDBJ databases">
        <title>Identification and characterization of horizontal gene transfer across gut microbiota members of farm animals based on homology search.</title>
        <authorList>
            <person name="Zeman M."/>
            <person name="Kubasova T."/>
            <person name="Jahodarova E."/>
            <person name="Nykrynova M."/>
            <person name="Rychlik I."/>
        </authorList>
    </citation>
    <scope>NUCLEOTIDE SEQUENCE [LARGE SCALE GENOMIC DNA]</scope>
    <source>
        <strain evidence="2">ET340</strain>
    </source>
</reference>